<dbReference type="OrthoDB" id="29105at2759"/>
<dbReference type="Proteomes" id="UP001165063">
    <property type="component" value="Unassembled WGS sequence"/>
</dbReference>
<reference evidence="3" key="1">
    <citation type="submission" date="2023-04" db="EMBL/GenBank/DDBJ databases">
        <title>Ambrosiozyma monospora NBRC 1965.</title>
        <authorList>
            <person name="Ichikawa N."/>
            <person name="Sato H."/>
            <person name="Tonouchi N."/>
        </authorList>
    </citation>
    <scope>NUCLEOTIDE SEQUENCE</scope>
    <source>
        <strain evidence="3">NBRC 1965</strain>
    </source>
</reference>
<dbReference type="GO" id="GO:0008250">
    <property type="term" value="C:oligosaccharyltransferase complex"/>
    <property type="evidence" value="ECO:0007669"/>
    <property type="project" value="TreeGrafter"/>
</dbReference>
<comment type="caution">
    <text evidence="3">The sequence shown here is derived from an EMBL/GenBank/DDBJ whole genome shotgun (WGS) entry which is preliminary data.</text>
</comment>
<dbReference type="PANTHER" id="PTHR10830">
    <property type="entry name" value="DOLICHYL-DIPHOSPHOOLIGOSACCHARIDE--PROTEIN GLYCOSYLTRANSFERASE 48 KDA SUBUNIT"/>
    <property type="match status" value="1"/>
</dbReference>
<feature type="domain" description="OST48 middle" evidence="2">
    <location>
        <begin position="14"/>
        <end position="148"/>
    </location>
</feature>
<dbReference type="InterPro" id="IPR005013">
    <property type="entry name" value="DDOST_48_kDa_subunit"/>
</dbReference>
<evidence type="ECO:0000313" key="3">
    <source>
        <dbReference type="EMBL" id="GMG39604.1"/>
    </source>
</evidence>
<proteinExistence type="predicted"/>
<evidence type="ECO:0000259" key="2">
    <source>
        <dbReference type="Pfam" id="PF23358"/>
    </source>
</evidence>
<dbReference type="GO" id="GO:0018279">
    <property type="term" value="P:protein N-linked glycosylation via asparagine"/>
    <property type="evidence" value="ECO:0007669"/>
    <property type="project" value="InterPro"/>
</dbReference>
<gene>
    <name evidence="3" type="ORF">Amon01_000547500</name>
</gene>
<keyword evidence="1" id="KW-0472">Membrane</keyword>
<dbReference type="PANTHER" id="PTHR10830:SF0">
    <property type="entry name" value="DOLICHYL-DIPHOSPHOOLIGOSACCHARIDE--PROTEIN GLYCOSYLTRANSFERASE 48 KDA SUBUNIT"/>
    <property type="match status" value="1"/>
</dbReference>
<sequence>MVLTTVKICHINVDTNETSYKVGDNTKFQIGLSHWNGDEWKPLNTLEDLQLEFIMLDPYYRLNLTLESEGVYSTTFKIPDQHGMFTFKVDYKRPGWSYVDESVVVPVRHLANDEYPRSWEITNSWVYLASYGAVVLGWFAFVWFYITSGNQTVKLYENKKNH</sequence>
<dbReference type="EMBL" id="BSXU01003041">
    <property type="protein sequence ID" value="GMG39604.1"/>
    <property type="molecule type" value="Genomic_DNA"/>
</dbReference>
<keyword evidence="1" id="KW-0812">Transmembrane</keyword>
<keyword evidence="1" id="KW-1133">Transmembrane helix</keyword>
<evidence type="ECO:0000256" key="1">
    <source>
        <dbReference type="SAM" id="Phobius"/>
    </source>
</evidence>
<dbReference type="AlphaFoldDB" id="A0A9W6Z2B7"/>
<accession>A0A9W6Z2B7</accession>
<dbReference type="Pfam" id="PF23358">
    <property type="entry name" value="OST48_MD"/>
    <property type="match status" value="1"/>
</dbReference>
<feature type="transmembrane region" description="Helical" evidence="1">
    <location>
        <begin position="125"/>
        <end position="146"/>
    </location>
</feature>
<organism evidence="3 4">
    <name type="scientific">Ambrosiozyma monospora</name>
    <name type="common">Yeast</name>
    <name type="synonym">Endomycopsis monosporus</name>
    <dbReference type="NCBI Taxonomy" id="43982"/>
    <lineage>
        <taxon>Eukaryota</taxon>
        <taxon>Fungi</taxon>
        <taxon>Dikarya</taxon>
        <taxon>Ascomycota</taxon>
        <taxon>Saccharomycotina</taxon>
        <taxon>Pichiomycetes</taxon>
        <taxon>Pichiales</taxon>
        <taxon>Pichiaceae</taxon>
        <taxon>Ambrosiozyma</taxon>
    </lineage>
</organism>
<protein>
    <submittedName>
        <fullName evidence="3">Unnamed protein product</fullName>
    </submittedName>
</protein>
<name>A0A9W6Z2B7_AMBMO</name>
<evidence type="ECO:0000313" key="4">
    <source>
        <dbReference type="Proteomes" id="UP001165063"/>
    </source>
</evidence>
<keyword evidence="4" id="KW-1185">Reference proteome</keyword>
<dbReference type="InterPro" id="IPR055459">
    <property type="entry name" value="OST48_MD"/>
</dbReference>